<dbReference type="InterPro" id="IPR013087">
    <property type="entry name" value="Znf_C2H2_type"/>
</dbReference>
<evidence type="ECO:0000313" key="7">
    <source>
        <dbReference type="EMBL" id="ETO14680.1"/>
    </source>
</evidence>
<proteinExistence type="predicted"/>
<evidence type="ECO:0000256" key="5">
    <source>
        <dbReference type="PROSITE-ProRule" id="PRU00042"/>
    </source>
</evidence>
<dbReference type="Proteomes" id="UP000023152">
    <property type="component" value="Unassembled WGS sequence"/>
</dbReference>
<evidence type="ECO:0000256" key="1">
    <source>
        <dbReference type="ARBA" id="ARBA00022723"/>
    </source>
</evidence>
<dbReference type="GO" id="GO:0000977">
    <property type="term" value="F:RNA polymerase II transcription regulatory region sequence-specific DNA binding"/>
    <property type="evidence" value="ECO:0007669"/>
    <property type="project" value="TreeGrafter"/>
</dbReference>
<dbReference type="SUPFAM" id="SSF57667">
    <property type="entry name" value="beta-beta-alpha zinc fingers"/>
    <property type="match status" value="1"/>
</dbReference>
<dbReference type="AlphaFoldDB" id="X6MNK8"/>
<dbReference type="InterPro" id="IPR036236">
    <property type="entry name" value="Znf_C2H2_sf"/>
</dbReference>
<dbReference type="PANTHER" id="PTHR24379">
    <property type="entry name" value="KRAB AND ZINC FINGER DOMAIN-CONTAINING"/>
    <property type="match status" value="1"/>
</dbReference>
<dbReference type="PANTHER" id="PTHR24379:SF131">
    <property type="entry name" value="ZINC FINGER PROTEIN 737-LIKE-RELATED"/>
    <property type="match status" value="1"/>
</dbReference>
<gene>
    <name evidence="7" type="ORF">RFI_22688</name>
</gene>
<sequence>MAAVQMEQTAFAESFNCFGFTPPGKALLKQFPSPFLNVPLQKKKKKIAKLCQGCLLLFASNQQYHLHQMQCKYCIEKRLIKKNKASKTKKSKQRILSRLRQKHAQQCCYCGKMFSGLGSVNRHIHRVHFKVFCCLHSECGKVFGSRSDMMTHYQTHFKHNNNTADNNDINRTAFSKKHQCKDCCATFNNAKALHKHIDTCHHTAKSFVCLYCQKKFSRVNATIIINNKKNRRDSLQIHCLTHLFGKDERKIFQCETYGSKFTNKCNLRRHLKNFKKRHESIRTFSS</sequence>
<feature type="domain" description="C2H2-type" evidence="6">
    <location>
        <begin position="178"/>
        <end position="206"/>
    </location>
</feature>
<keyword evidence="2" id="KW-0677">Repeat</keyword>
<evidence type="ECO:0000313" key="8">
    <source>
        <dbReference type="Proteomes" id="UP000023152"/>
    </source>
</evidence>
<keyword evidence="8" id="KW-1185">Reference proteome</keyword>
<dbReference type="SMART" id="SM00355">
    <property type="entry name" value="ZnF_C2H2"/>
    <property type="match status" value="4"/>
</dbReference>
<protein>
    <submittedName>
        <fullName evidence="7">Zinc finger protein</fullName>
    </submittedName>
</protein>
<reference evidence="7 8" key="1">
    <citation type="journal article" date="2013" name="Curr. Biol.">
        <title>The Genome of the Foraminiferan Reticulomyxa filosa.</title>
        <authorList>
            <person name="Glockner G."/>
            <person name="Hulsmann N."/>
            <person name="Schleicher M."/>
            <person name="Noegel A.A."/>
            <person name="Eichinger L."/>
            <person name="Gallinger C."/>
            <person name="Pawlowski J."/>
            <person name="Sierra R."/>
            <person name="Euteneuer U."/>
            <person name="Pillet L."/>
            <person name="Moustafa A."/>
            <person name="Platzer M."/>
            <person name="Groth M."/>
            <person name="Szafranski K."/>
            <person name="Schliwa M."/>
        </authorList>
    </citation>
    <scope>NUCLEOTIDE SEQUENCE [LARGE SCALE GENOMIC DNA]</scope>
</reference>
<keyword evidence="4" id="KW-0862">Zinc</keyword>
<dbReference type="PROSITE" id="PS00028">
    <property type="entry name" value="ZINC_FINGER_C2H2_1"/>
    <property type="match status" value="3"/>
</dbReference>
<evidence type="ECO:0000256" key="4">
    <source>
        <dbReference type="ARBA" id="ARBA00022833"/>
    </source>
</evidence>
<dbReference type="Gene3D" id="3.30.160.60">
    <property type="entry name" value="Classic Zinc Finger"/>
    <property type="match status" value="2"/>
</dbReference>
<feature type="domain" description="C2H2-type" evidence="6">
    <location>
        <begin position="105"/>
        <end position="128"/>
    </location>
</feature>
<keyword evidence="1" id="KW-0479">Metal-binding</keyword>
<comment type="caution">
    <text evidence="7">The sequence shown here is derived from an EMBL/GenBank/DDBJ whole genome shotgun (WGS) entry which is preliminary data.</text>
</comment>
<dbReference type="GO" id="GO:0008270">
    <property type="term" value="F:zinc ion binding"/>
    <property type="evidence" value="ECO:0007669"/>
    <property type="project" value="UniProtKB-KW"/>
</dbReference>
<organism evidence="7 8">
    <name type="scientific">Reticulomyxa filosa</name>
    <dbReference type="NCBI Taxonomy" id="46433"/>
    <lineage>
        <taxon>Eukaryota</taxon>
        <taxon>Sar</taxon>
        <taxon>Rhizaria</taxon>
        <taxon>Retaria</taxon>
        <taxon>Foraminifera</taxon>
        <taxon>Monothalamids</taxon>
        <taxon>Reticulomyxidae</taxon>
        <taxon>Reticulomyxa</taxon>
    </lineage>
</organism>
<evidence type="ECO:0000256" key="2">
    <source>
        <dbReference type="ARBA" id="ARBA00022737"/>
    </source>
</evidence>
<dbReference type="EMBL" id="ASPP01019863">
    <property type="protein sequence ID" value="ETO14680.1"/>
    <property type="molecule type" value="Genomic_DNA"/>
</dbReference>
<dbReference type="OrthoDB" id="8922241at2759"/>
<keyword evidence="3 5" id="KW-0863">Zinc-finger</keyword>
<evidence type="ECO:0000259" key="6">
    <source>
        <dbReference type="PROSITE" id="PS50157"/>
    </source>
</evidence>
<dbReference type="PROSITE" id="PS50157">
    <property type="entry name" value="ZINC_FINGER_C2H2_2"/>
    <property type="match status" value="3"/>
</dbReference>
<dbReference type="GO" id="GO:0000981">
    <property type="term" value="F:DNA-binding transcription factor activity, RNA polymerase II-specific"/>
    <property type="evidence" value="ECO:0007669"/>
    <property type="project" value="TreeGrafter"/>
</dbReference>
<evidence type="ECO:0000256" key="3">
    <source>
        <dbReference type="ARBA" id="ARBA00022771"/>
    </source>
</evidence>
<feature type="domain" description="C2H2-type" evidence="6">
    <location>
        <begin position="132"/>
        <end position="161"/>
    </location>
</feature>
<name>X6MNK8_RETFI</name>
<dbReference type="GO" id="GO:0005634">
    <property type="term" value="C:nucleus"/>
    <property type="evidence" value="ECO:0007669"/>
    <property type="project" value="TreeGrafter"/>
</dbReference>
<accession>X6MNK8</accession>